<keyword evidence="1" id="KW-0812">Transmembrane</keyword>
<keyword evidence="3" id="KW-1185">Reference proteome</keyword>
<dbReference type="AlphaFoldDB" id="A0A2W1J8F6"/>
<dbReference type="EMBL" id="PQWO01000032">
    <property type="protein sequence ID" value="PZD70610.1"/>
    <property type="molecule type" value="Genomic_DNA"/>
</dbReference>
<name>A0A2W1J8F6_9CYAN</name>
<proteinExistence type="predicted"/>
<dbReference type="RefSeq" id="WP_110988847.1">
    <property type="nucleotide sequence ID" value="NZ_CAWNWM010000032.1"/>
</dbReference>
<evidence type="ECO:0000313" key="2">
    <source>
        <dbReference type="EMBL" id="PZD70610.1"/>
    </source>
</evidence>
<sequence>MSNKPDPWNPKDDSRKGTQLDEIFCLYVEAYTAAFSESIIAKIDESIRDGELDAAVEARIKAELERRYEASEAEIEVPASALEADDWDEELDEIPRHPLQSVWAKTFVVMVGTALVFSFLMLWYNSARSTREHTCDRECLREQAAIREILREQNGD</sequence>
<feature type="transmembrane region" description="Helical" evidence="1">
    <location>
        <begin position="102"/>
        <end position="124"/>
    </location>
</feature>
<dbReference type="Proteomes" id="UP000248857">
    <property type="component" value="Unassembled WGS sequence"/>
</dbReference>
<comment type="caution">
    <text evidence="2">The sequence shown here is derived from an EMBL/GenBank/DDBJ whole genome shotgun (WGS) entry which is preliminary data.</text>
</comment>
<organism evidence="2 3">
    <name type="scientific">Acaryochloris thomasi RCC1774</name>
    <dbReference type="NCBI Taxonomy" id="1764569"/>
    <lineage>
        <taxon>Bacteria</taxon>
        <taxon>Bacillati</taxon>
        <taxon>Cyanobacteriota</taxon>
        <taxon>Cyanophyceae</taxon>
        <taxon>Acaryochloridales</taxon>
        <taxon>Acaryochloridaceae</taxon>
        <taxon>Acaryochloris</taxon>
        <taxon>Acaryochloris thomasi</taxon>
    </lineage>
</organism>
<keyword evidence="1" id="KW-1133">Transmembrane helix</keyword>
<evidence type="ECO:0000313" key="3">
    <source>
        <dbReference type="Proteomes" id="UP000248857"/>
    </source>
</evidence>
<reference evidence="2 3" key="1">
    <citation type="journal article" date="2018" name="Sci. Rep.">
        <title>A novel species of the marine cyanobacterium Acaryochloris with a unique pigment content and lifestyle.</title>
        <authorList>
            <person name="Partensky F."/>
            <person name="Six C."/>
            <person name="Ratin M."/>
            <person name="Garczarek L."/>
            <person name="Vaulot D."/>
            <person name="Probert I."/>
            <person name="Calteau A."/>
            <person name="Gourvil P."/>
            <person name="Marie D."/>
            <person name="Grebert T."/>
            <person name="Bouchier C."/>
            <person name="Le Panse S."/>
            <person name="Gachenot M."/>
            <person name="Rodriguez F."/>
            <person name="Garrido J.L."/>
        </authorList>
    </citation>
    <scope>NUCLEOTIDE SEQUENCE [LARGE SCALE GENOMIC DNA]</scope>
    <source>
        <strain evidence="2 3">RCC1774</strain>
    </source>
</reference>
<evidence type="ECO:0000256" key="1">
    <source>
        <dbReference type="SAM" id="Phobius"/>
    </source>
</evidence>
<protein>
    <submittedName>
        <fullName evidence="2">Uncharacterized protein</fullName>
    </submittedName>
</protein>
<accession>A0A2W1J8F6</accession>
<gene>
    <name evidence="2" type="ORF">C1752_10460</name>
</gene>
<keyword evidence="1" id="KW-0472">Membrane</keyword>